<keyword evidence="6 9" id="KW-0472">Membrane</keyword>
<name>A0A7S4G9X8_9EUGL</name>
<evidence type="ECO:0000256" key="5">
    <source>
        <dbReference type="ARBA" id="ARBA00022989"/>
    </source>
</evidence>
<comment type="similarity">
    <text evidence="2 7">Belongs to the major facilitator superfamily. Sugar transporter (TC 2.A.1.1) family.</text>
</comment>
<dbReference type="InterPro" id="IPR036259">
    <property type="entry name" value="MFS_trans_sf"/>
</dbReference>
<reference evidence="11" key="1">
    <citation type="submission" date="2021-01" db="EMBL/GenBank/DDBJ databases">
        <authorList>
            <person name="Corre E."/>
            <person name="Pelletier E."/>
            <person name="Niang G."/>
            <person name="Scheremetjew M."/>
            <person name="Finn R."/>
            <person name="Kale V."/>
            <person name="Holt S."/>
            <person name="Cochrane G."/>
            <person name="Meng A."/>
            <person name="Brown T."/>
            <person name="Cohen L."/>
        </authorList>
    </citation>
    <scope>NUCLEOTIDE SEQUENCE</scope>
    <source>
        <strain evidence="11">CCMP1594</strain>
    </source>
</reference>
<dbReference type="PRINTS" id="PR00171">
    <property type="entry name" value="SUGRTRNSPORT"/>
</dbReference>
<dbReference type="PROSITE" id="PS50850">
    <property type="entry name" value="MFS"/>
    <property type="match status" value="1"/>
</dbReference>
<dbReference type="AlphaFoldDB" id="A0A7S4G9X8"/>
<evidence type="ECO:0000256" key="7">
    <source>
        <dbReference type="RuleBase" id="RU003346"/>
    </source>
</evidence>
<evidence type="ECO:0000256" key="6">
    <source>
        <dbReference type="ARBA" id="ARBA00023136"/>
    </source>
</evidence>
<evidence type="ECO:0000256" key="4">
    <source>
        <dbReference type="ARBA" id="ARBA00022692"/>
    </source>
</evidence>
<feature type="compositionally biased region" description="Basic and acidic residues" evidence="8">
    <location>
        <begin position="78"/>
        <end position="96"/>
    </location>
</feature>
<dbReference type="GO" id="GO:0022857">
    <property type="term" value="F:transmembrane transporter activity"/>
    <property type="evidence" value="ECO:0007669"/>
    <property type="project" value="InterPro"/>
</dbReference>
<feature type="transmembrane region" description="Helical" evidence="9">
    <location>
        <begin position="551"/>
        <end position="570"/>
    </location>
</feature>
<dbReference type="Pfam" id="PF00083">
    <property type="entry name" value="Sugar_tr"/>
    <property type="match status" value="1"/>
</dbReference>
<dbReference type="PANTHER" id="PTHR48023:SF4">
    <property type="entry name" value="D-XYLOSE-PROTON SYMPORTER-LIKE 2"/>
    <property type="match status" value="1"/>
</dbReference>
<keyword evidence="5 9" id="KW-1133">Transmembrane helix</keyword>
<dbReference type="PANTHER" id="PTHR48023">
    <property type="entry name" value="D-XYLOSE-PROTON SYMPORTER-LIKE 2"/>
    <property type="match status" value="1"/>
</dbReference>
<feature type="region of interest" description="Disordered" evidence="8">
    <location>
        <begin position="72"/>
        <end position="96"/>
    </location>
</feature>
<feature type="transmembrane region" description="Helical" evidence="9">
    <location>
        <begin position="20"/>
        <end position="42"/>
    </location>
</feature>
<evidence type="ECO:0000256" key="1">
    <source>
        <dbReference type="ARBA" id="ARBA00004141"/>
    </source>
</evidence>
<accession>A0A7S4G9X8</accession>
<proteinExistence type="inferred from homology"/>
<keyword evidence="3 7" id="KW-0813">Transport</keyword>
<dbReference type="NCBIfam" id="TIGR00879">
    <property type="entry name" value="SP"/>
    <property type="match status" value="1"/>
</dbReference>
<dbReference type="GO" id="GO:0016020">
    <property type="term" value="C:membrane"/>
    <property type="evidence" value="ECO:0007669"/>
    <property type="project" value="UniProtKB-SubCell"/>
</dbReference>
<evidence type="ECO:0000256" key="2">
    <source>
        <dbReference type="ARBA" id="ARBA00010992"/>
    </source>
</evidence>
<evidence type="ECO:0000256" key="8">
    <source>
        <dbReference type="SAM" id="MobiDB-lite"/>
    </source>
</evidence>
<protein>
    <recommendedName>
        <fullName evidence="10">Major facilitator superfamily (MFS) profile domain-containing protein</fullName>
    </recommendedName>
</protein>
<dbReference type="InterPro" id="IPR005829">
    <property type="entry name" value="Sugar_transporter_CS"/>
</dbReference>
<keyword evidence="4 9" id="KW-0812">Transmembrane</keyword>
<feature type="transmembrane region" description="Helical" evidence="9">
    <location>
        <begin position="247"/>
        <end position="267"/>
    </location>
</feature>
<feature type="transmembrane region" description="Helical" evidence="9">
    <location>
        <begin position="124"/>
        <end position="143"/>
    </location>
</feature>
<dbReference type="PROSITE" id="PS00217">
    <property type="entry name" value="SUGAR_TRANSPORT_2"/>
    <property type="match status" value="1"/>
</dbReference>
<feature type="transmembrane region" description="Helical" evidence="9">
    <location>
        <begin position="582"/>
        <end position="599"/>
    </location>
</feature>
<evidence type="ECO:0000259" key="10">
    <source>
        <dbReference type="PROSITE" id="PS50850"/>
    </source>
</evidence>
<dbReference type="EMBL" id="HBJA01119616">
    <property type="protein sequence ID" value="CAE0829872.1"/>
    <property type="molecule type" value="Transcribed_RNA"/>
</dbReference>
<dbReference type="GO" id="GO:1904659">
    <property type="term" value="P:D-glucose transmembrane transport"/>
    <property type="evidence" value="ECO:0007669"/>
    <property type="project" value="TreeGrafter"/>
</dbReference>
<feature type="transmembrane region" description="Helical" evidence="9">
    <location>
        <begin position="453"/>
        <end position="473"/>
    </location>
</feature>
<evidence type="ECO:0000256" key="9">
    <source>
        <dbReference type="SAM" id="Phobius"/>
    </source>
</evidence>
<comment type="subcellular location">
    <subcellularLocation>
        <location evidence="1">Membrane</location>
        <topology evidence="1">Multi-pass membrane protein</topology>
    </subcellularLocation>
</comment>
<sequence length="628" mass="64856">MDTVPMLSQTTATPVGPRTRLLQAVTLCSVLLMAAVLVVGGVGSDSRIVFQRVSVALGATRAVPQVLPPLHPPILKAEQPHRHSSDGLASHQRDTASLDQREIEQRLVTPPSQSSDAGASASRIFAFELVCIASLSAFAGWLLRPKRPIAMAATVGEKDPAPQASGLPPWLPSFSVAAIGGCLFGYDIGGASSVLRVLGSGATDLGPLDPLQLGWLASGSLVGAVVASALLIALGDRQIGRKTELQAAAALYFAGTAIQTLAPSLPLVLAGRVVYGLGIGTAMHVAPLYIAESVPSEQRGQLVSLKEAAIVAGIVLGYLSGAVLSASGDWRSVFGAAVLLELPMAALSLTAPESARWLVLRGRTADAEVALTQAQGLSPETARAEVAAMQSMAAGADTADEGLGAKLAELTGSPQNRKALTIGVGLVLFQQLSGQPSVLYYANRIFESAGLGFQAAVGVGVFKLIMTLVSVRLVEDPRWGRRPLLLYGTAGMTLSLFALSALFALGGAAGPSQGLVIACVVAFVGCYQVGFGPVTWLILSEVFPLKIRSAAVSVGTLANFGSNFLVALLFDLERANLGEGLLFGQFALIALAAVAFINAQVPETRGLTLEEIEAQIMGDAEADAESQS</sequence>
<feature type="transmembrane region" description="Helical" evidence="9">
    <location>
        <begin position="515"/>
        <end position="539"/>
    </location>
</feature>
<feature type="transmembrane region" description="Helical" evidence="9">
    <location>
        <begin position="213"/>
        <end position="235"/>
    </location>
</feature>
<dbReference type="SUPFAM" id="SSF103473">
    <property type="entry name" value="MFS general substrate transporter"/>
    <property type="match status" value="1"/>
</dbReference>
<dbReference type="InterPro" id="IPR020846">
    <property type="entry name" value="MFS_dom"/>
</dbReference>
<feature type="transmembrane region" description="Helical" evidence="9">
    <location>
        <begin position="303"/>
        <end position="324"/>
    </location>
</feature>
<gene>
    <name evidence="11" type="ORF">EGYM00163_LOCUS41150</name>
</gene>
<dbReference type="Gene3D" id="1.20.1250.20">
    <property type="entry name" value="MFS general substrate transporter like domains"/>
    <property type="match status" value="1"/>
</dbReference>
<dbReference type="InterPro" id="IPR005828">
    <property type="entry name" value="MFS_sugar_transport-like"/>
</dbReference>
<organism evidence="11">
    <name type="scientific">Eutreptiella gymnastica</name>
    <dbReference type="NCBI Taxonomy" id="73025"/>
    <lineage>
        <taxon>Eukaryota</taxon>
        <taxon>Discoba</taxon>
        <taxon>Euglenozoa</taxon>
        <taxon>Euglenida</taxon>
        <taxon>Spirocuta</taxon>
        <taxon>Euglenophyceae</taxon>
        <taxon>Eutreptiales</taxon>
        <taxon>Eutreptiaceae</taxon>
        <taxon>Eutreptiella</taxon>
    </lineage>
</organism>
<feature type="domain" description="Major facilitator superfamily (MFS) profile" evidence="10">
    <location>
        <begin position="173"/>
        <end position="605"/>
    </location>
</feature>
<dbReference type="InterPro" id="IPR050820">
    <property type="entry name" value="MFS_Sugar_Transporter"/>
</dbReference>
<feature type="transmembrane region" description="Helical" evidence="9">
    <location>
        <begin position="273"/>
        <end position="291"/>
    </location>
</feature>
<dbReference type="InterPro" id="IPR003663">
    <property type="entry name" value="Sugar/inositol_transpt"/>
</dbReference>
<evidence type="ECO:0000313" key="11">
    <source>
        <dbReference type="EMBL" id="CAE0829872.1"/>
    </source>
</evidence>
<feature type="transmembrane region" description="Helical" evidence="9">
    <location>
        <begin position="485"/>
        <end position="509"/>
    </location>
</feature>
<evidence type="ECO:0000256" key="3">
    <source>
        <dbReference type="ARBA" id="ARBA00022448"/>
    </source>
</evidence>